<dbReference type="OrthoDB" id="497541at2759"/>
<feature type="transmembrane region" description="Helical" evidence="10">
    <location>
        <begin position="392"/>
        <end position="411"/>
    </location>
</feature>
<evidence type="ECO:0000256" key="8">
    <source>
        <dbReference type="ARBA" id="ARBA00022989"/>
    </source>
</evidence>
<evidence type="ECO:0000256" key="5">
    <source>
        <dbReference type="ARBA" id="ARBA00022679"/>
    </source>
</evidence>
<dbReference type="Proteomes" id="UP000582659">
    <property type="component" value="Unassembled WGS sequence"/>
</dbReference>
<organism evidence="12 13">
    <name type="scientific">Bursaphelenchus xylophilus</name>
    <name type="common">Pinewood nematode worm</name>
    <name type="synonym">Aphelenchoides xylophilus</name>
    <dbReference type="NCBI Taxonomy" id="6326"/>
    <lineage>
        <taxon>Eukaryota</taxon>
        <taxon>Metazoa</taxon>
        <taxon>Ecdysozoa</taxon>
        <taxon>Nematoda</taxon>
        <taxon>Chromadorea</taxon>
        <taxon>Rhabditida</taxon>
        <taxon>Tylenchina</taxon>
        <taxon>Tylenchomorpha</taxon>
        <taxon>Aphelenchoidea</taxon>
        <taxon>Aphelenchoididae</taxon>
        <taxon>Bursaphelenchus</taxon>
    </lineage>
</organism>
<feature type="transmembrane region" description="Helical" evidence="10">
    <location>
        <begin position="124"/>
        <end position="142"/>
    </location>
</feature>
<keyword evidence="7 10" id="KW-0256">Endoplasmic reticulum</keyword>
<feature type="transmembrane region" description="Helical" evidence="10">
    <location>
        <begin position="368"/>
        <end position="386"/>
    </location>
</feature>
<dbReference type="PANTHER" id="PTHR22760:SF2">
    <property type="entry name" value="ALPHA-1,2-MANNOSYLTRANSFERASE ALG9"/>
    <property type="match status" value="1"/>
</dbReference>
<keyword evidence="13" id="KW-1185">Reference proteome</keyword>
<proteinExistence type="inferred from homology"/>
<evidence type="ECO:0000256" key="6">
    <source>
        <dbReference type="ARBA" id="ARBA00022692"/>
    </source>
</evidence>
<dbReference type="AlphaFoldDB" id="A0A7I8WWZ3"/>
<dbReference type="PANTHER" id="PTHR22760">
    <property type="entry name" value="GLYCOSYLTRANSFERASE"/>
    <property type="match status" value="1"/>
</dbReference>
<dbReference type="UniPathway" id="UPA00378"/>
<keyword evidence="9 10" id="KW-0472">Membrane</keyword>
<feature type="transmembrane region" description="Helical" evidence="10">
    <location>
        <begin position="418"/>
        <end position="439"/>
    </location>
</feature>
<dbReference type="GO" id="GO:0006487">
    <property type="term" value="P:protein N-linked glycosylation"/>
    <property type="evidence" value="ECO:0007669"/>
    <property type="project" value="TreeGrafter"/>
</dbReference>
<evidence type="ECO:0000256" key="10">
    <source>
        <dbReference type="RuleBase" id="RU363075"/>
    </source>
</evidence>
<feature type="transmembrane region" description="Helical" evidence="10">
    <location>
        <begin position="148"/>
        <end position="169"/>
    </location>
</feature>
<evidence type="ECO:0000256" key="7">
    <source>
        <dbReference type="ARBA" id="ARBA00022824"/>
    </source>
</evidence>
<feature type="region of interest" description="Disordered" evidence="11">
    <location>
        <begin position="1"/>
        <end position="31"/>
    </location>
</feature>
<evidence type="ECO:0000256" key="4">
    <source>
        <dbReference type="ARBA" id="ARBA00022676"/>
    </source>
</evidence>
<keyword evidence="6 10" id="KW-0812">Transmembrane</keyword>
<name>A0A7I8WWZ3_BURXY</name>
<feature type="transmembrane region" description="Helical" evidence="10">
    <location>
        <begin position="223"/>
        <end position="248"/>
    </location>
</feature>
<sequence>MSTIASVRRRENRRSQRLLHDKSPDRGEDEAKVQKNAVKQDNNRFLWSNIGGKLFYTNSKLDEGYLFSFSTILKLLFSLRVGSSFWSIILDCDEVYNFWEGLHLLLFGRGFQTWEYSPEYGIRSWAYIYLHYLMSYPFLSAVTMSKVMLFHIIRILIAVVCMIADLCLYKSVCNRLGNSIGSYYVILSMLSVAMFNASPAFLPSSFSMSMNAFAMAAYLQECWFAAIFFTALSALIGWPFAAILGLPIVLEMLFIRRRDLIWKFLLYSLISGLLIFIPMYVIDSYYYGKPVIAPLNIMLYNVFSGHGPDLYGTEPVSFYLKNLFLNWNVGLVPILLSLPAALFVYVFKHNKDTRADVSLRFWYRFIPFFFIFLSVYLWITIFFLQPHKEERFLFPIFPLLAVLGAVGLEALAHVHHRLITVSNVIVFGFVVLSISRGYALHRNYAASADIFKYFNDHFVINQGQIELGKSNDPIRLCVGKEWYRFPSSFYLPEYVIGKGNKKKKVVMDFLKSNFDGILPKHYNDGPLPEITRTLPSEMNDLNREEPSRYVDIKNCDYAIDLFTGEYSEKDAFNSQTEKQFNVIYEREFLLAEKSHPLFRAFAVPFTSSYLAYGKYRLYERRR</sequence>
<dbReference type="InterPro" id="IPR005599">
    <property type="entry name" value="GPI_mannosylTrfase"/>
</dbReference>
<feature type="transmembrane region" description="Helical" evidence="10">
    <location>
        <begin position="260"/>
        <end position="282"/>
    </location>
</feature>
<dbReference type="EMBL" id="CAJFDI010000002">
    <property type="protein sequence ID" value="CAD5216337.1"/>
    <property type="molecule type" value="Genomic_DNA"/>
</dbReference>
<keyword evidence="8 10" id="KW-1133">Transmembrane helix</keyword>
<feature type="transmembrane region" description="Helical" evidence="10">
    <location>
        <begin position="324"/>
        <end position="347"/>
    </location>
</feature>
<evidence type="ECO:0000313" key="13">
    <source>
        <dbReference type="Proteomes" id="UP000659654"/>
    </source>
</evidence>
<evidence type="ECO:0000313" key="12">
    <source>
        <dbReference type="EMBL" id="CAD5216337.1"/>
    </source>
</evidence>
<evidence type="ECO:0000256" key="9">
    <source>
        <dbReference type="ARBA" id="ARBA00023136"/>
    </source>
</evidence>
<feature type="transmembrane region" description="Helical" evidence="10">
    <location>
        <begin position="181"/>
        <end position="203"/>
    </location>
</feature>
<keyword evidence="5" id="KW-0808">Transferase</keyword>
<dbReference type="GO" id="GO:0005789">
    <property type="term" value="C:endoplasmic reticulum membrane"/>
    <property type="evidence" value="ECO:0007669"/>
    <property type="project" value="UniProtKB-SubCell"/>
</dbReference>
<accession>A0A7I8WWZ3</accession>
<comment type="subcellular location">
    <subcellularLocation>
        <location evidence="1 10">Endoplasmic reticulum membrane</location>
        <topology evidence="1 10">Multi-pass membrane protein</topology>
    </subcellularLocation>
</comment>
<keyword evidence="4 10" id="KW-0328">Glycosyltransferase</keyword>
<dbReference type="Proteomes" id="UP000659654">
    <property type="component" value="Unassembled WGS sequence"/>
</dbReference>
<dbReference type="EC" id="2.4.1.-" evidence="10"/>
<reference evidence="12" key="1">
    <citation type="submission" date="2020-09" db="EMBL/GenBank/DDBJ databases">
        <authorList>
            <person name="Kikuchi T."/>
        </authorList>
    </citation>
    <scope>NUCLEOTIDE SEQUENCE</scope>
    <source>
        <strain evidence="12">Ka4C1</strain>
    </source>
</reference>
<comment type="caution">
    <text evidence="12">The sequence shown here is derived from an EMBL/GenBank/DDBJ whole genome shotgun (WGS) entry which is preliminary data.</text>
</comment>
<dbReference type="EMBL" id="CAJFCV020000002">
    <property type="protein sequence ID" value="CAG9099329.1"/>
    <property type="molecule type" value="Genomic_DNA"/>
</dbReference>
<comment type="similarity">
    <text evidence="3 10">Belongs to the glycosyltransferase 22 family.</text>
</comment>
<evidence type="ECO:0000256" key="1">
    <source>
        <dbReference type="ARBA" id="ARBA00004477"/>
    </source>
</evidence>
<evidence type="ECO:0000256" key="11">
    <source>
        <dbReference type="SAM" id="MobiDB-lite"/>
    </source>
</evidence>
<protein>
    <recommendedName>
        <fullName evidence="10">Mannosyltransferase</fullName>
        <ecNumber evidence="10">2.4.1.-</ecNumber>
    </recommendedName>
</protein>
<dbReference type="Pfam" id="PF03901">
    <property type="entry name" value="Glyco_transf_22"/>
    <property type="match status" value="1"/>
</dbReference>
<gene>
    <name evidence="12" type="ORF">BXYJ_LOCUS4479</name>
</gene>
<evidence type="ECO:0000256" key="3">
    <source>
        <dbReference type="ARBA" id="ARBA00007063"/>
    </source>
</evidence>
<comment type="pathway">
    <text evidence="2">Protein modification; protein glycosylation.</text>
</comment>
<feature type="compositionally biased region" description="Basic and acidic residues" evidence="11">
    <location>
        <begin position="18"/>
        <end position="31"/>
    </location>
</feature>
<dbReference type="GO" id="GO:0000026">
    <property type="term" value="F:alpha-1,2-mannosyltransferase activity"/>
    <property type="evidence" value="ECO:0007669"/>
    <property type="project" value="TreeGrafter"/>
</dbReference>
<evidence type="ECO:0000256" key="2">
    <source>
        <dbReference type="ARBA" id="ARBA00004922"/>
    </source>
</evidence>